<sequence length="109" mass="12752">MESISWLFCVCTSTTRSHVFKEKERSPNQASTVWPKNQQRRRHKEEANTINTKGGLKKQIQGCVTLSAAWRVGYHRAWPVMGYGRYMRSDTKLWMDTIPYLIDRCLIVS</sequence>
<gene>
    <name evidence="2" type="ORF">BDCG_16890</name>
</gene>
<evidence type="ECO:0000313" key="2">
    <source>
        <dbReference type="EMBL" id="EEQ89099.2"/>
    </source>
</evidence>
<protein>
    <submittedName>
        <fullName evidence="2">Uncharacterized protein</fullName>
    </submittedName>
</protein>
<evidence type="ECO:0000256" key="1">
    <source>
        <dbReference type="SAM" id="MobiDB-lite"/>
    </source>
</evidence>
<dbReference type="RefSeq" id="XP_045276089.1">
    <property type="nucleotide sequence ID" value="XM_045426076.1"/>
</dbReference>
<accession>A0ABP2EY41</accession>
<evidence type="ECO:0000313" key="3">
    <source>
        <dbReference type="Proteomes" id="UP000002039"/>
    </source>
</evidence>
<name>A0ABP2EY41_AJEDR</name>
<reference evidence="3" key="1">
    <citation type="journal article" date="2015" name="PLoS Genet.">
        <title>The dynamic genome and transcriptome of the human fungal pathogen Blastomyces and close relative Emmonsia.</title>
        <authorList>
            <person name="Munoz J.F."/>
            <person name="Gauthier G.M."/>
            <person name="Desjardins C.A."/>
            <person name="Gallo J.E."/>
            <person name="Holder J."/>
            <person name="Sullivan T.D."/>
            <person name="Marty A.J."/>
            <person name="Carmen J.C."/>
            <person name="Chen Z."/>
            <person name="Ding L."/>
            <person name="Gujja S."/>
            <person name="Magrini V."/>
            <person name="Misas E."/>
            <person name="Mitreva M."/>
            <person name="Priest M."/>
            <person name="Saif S."/>
            <person name="Whiston E.A."/>
            <person name="Young S."/>
            <person name="Zeng Q."/>
            <person name="Goldman W.E."/>
            <person name="Mardis E.R."/>
            <person name="Taylor J.W."/>
            <person name="McEwen J.G."/>
            <person name="Clay O.K."/>
            <person name="Klein B.S."/>
            <person name="Cuomo C.A."/>
        </authorList>
    </citation>
    <scope>NUCLEOTIDE SEQUENCE [LARGE SCALE GENOMIC DNA]</scope>
    <source>
        <strain evidence="3">ER-3 / ATCC MYA-2586</strain>
    </source>
</reference>
<dbReference type="GeneID" id="69031782"/>
<feature type="region of interest" description="Disordered" evidence="1">
    <location>
        <begin position="22"/>
        <end position="47"/>
    </location>
</feature>
<organism evidence="2 3">
    <name type="scientific">Ajellomyces dermatitidis (strain ER-3 / ATCC MYA-2586)</name>
    <name type="common">Blastomyces dermatitidis</name>
    <dbReference type="NCBI Taxonomy" id="559297"/>
    <lineage>
        <taxon>Eukaryota</taxon>
        <taxon>Fungi</taxon>
        <taxon>Dikarya</taxon>
        <taxon>Ascomycota</taxon>
        <taxon>Pezizomycotina</taxon>
        <taxon>Eurotiomycetes</taxon>
        <taxon>Eurotiomycetidae</taxon>
        <taxon>Onygenales</taxon>
        <taxon>Ajellomycetaceae</taxon>
        <taxon>Blastomyces</taxon>
    </lineage>
</organism>
<dbReference type="Proteomes" id="UP000002039">
    <property type="component" value="Unassembled WGS sequence"/>
</dbReference>
<keyword evidence="3" id="KW-1185">Reference proteome</keyword>
<dbReference type="EMBL" id="EQ999976">
    <property type="protein sequence ID" value="EEQ89099.2"/>
    <property type="molecule type" value="Genomic_DNA"/>
</dbReference>
<feature type="compositionally biased region" description="Polar residues" evidence="1">
    <location>
        <begin position="27"/>
        <end position="37"/>
    </location>
</feature>
<proteinExistence type="predicted"/>